<evidence type="ECO:0000313" key="1">
    <source>
        <dbReference type="EMBL" id="PIS43350.1"/>
    </source>
</evidence>
<name>A0A2H0YXX7_9BACT</name>
<gene>
    <name evidence="1" type="ORF">COT23_01800</name>
</gene>
<proteinExistence type="predicted"/>
<sequence length="77" mass="8840">MIDNAQATHQLLFPDKHDVSLNSKEGVLGAGNHDTDYSISCNGRAYCVYTEWFEFLKSVDPDMKYVKTISEIMKMYK</sequence>
<evidence type="ECO:0000313" key="2">
    <source>
        <dbReference type="Proteomes" id="UP000228687"/>
    </source>
</evidence>
<protein>
    <submittedName>
        <fullName evidence="1">Uncharacterized protein</fullName>
    </submittedName>
</protein>
<organism evidence="1 2">
    <name type="scientific">Candidatus Kaiserbacteria bacterium CG08_land_8_20_14_0_20_50_21</name>
    <dbReference type="NCBI Taxonomy" id="1974604"/>
    <lineage>
        <taxon>Bacteria</taxon>
        <taxon>Candidatus Kaiseribacteriota</taxon>
    </lineage>
</organism>
<dbReference type="Proteomes" id="UP000228687">
    <property type="component" value="Unassembled WGS sequence"/>
</dbReference>
<accession>A0A2H0YXX7</accession>
<comment type="caution">
    <text evidence="1">The sequence shown here is derived from an EMBL/GenBank/DDBJ whole genome shotgun (WGS) entry which is preliminary data.</text>
</comment>
<reference evidence="2" key="1">
    <citation type="submission" date="2017-09" db="EMBL/GenBank/DDBJ databases">
        <title>Depth-based differentiation of microbial function through sediment-hosted aquifers and enrichment of novel symbionts in the deep terrestrial subsurface.</title>
        <authorList>
            <person name="Probst A.J."/>
            <person name="Ladd B."/>
            <person name="Jarett J.K."/>
            <person name="Geller-Mcgrath D.E."/>
            <person name="Sieber C.M.K."/>
            <person name="Emerson J.B."/>
            <person name="Anantharaman K."/>
            <person name="Thomas B.C."/>
            <person name="Malmstrom R."/>
            <person name="Stieglmeier M."/>
            <person name="Klingl A."/>
            <person name="Woyke T."/>
            <person name="Ryan C.M."/>
            <person name="Banfield J.F."/>
        </authorList>
    </citation>
    <scope>NUCLEOTIDE SEQUENCE [LARGE SCALE GENOMIC DNA]</scope>
</reference>
<dbReference type="EMBL" id="PEXT01000037">
    <property type="protein sequence ID" value="PIS43350.1"/>
    <property type="molecule type" value="Genomic_DNA"/>
</dbReference>
<dbReference type="AlphaFoldDB" id="A0A2H0YXX7"/>